<feature type="region of interest" description="Disordered" evidence="1">
    <location>
        <begin position="1"/>
        <end position="25"/>
    </location>
</feature>
<evidence type="ECO:0008006" key="4">
    <source>
        <dbReference type="Google" id="ProtNLM"/>
    </source>
</evidence>
<evidence type="ECO:0000313" key="2">
    <source>
        <dbReference type="EMBL" id="KTB46926.1"/>
    </source>
</evidence>
<gene>
    <name evidence="2" type="ORF">WG66_497</name>
</gene>
<accession>A0A0W0GEF6</accession>
<feature type="compositionally biased region" description="Polar residues" evidence="1">
    <location>
        <begin position="13"/>
        <end position="22"/>
    </location>
</feature>
<comment type="caution">
    <text evidence="2">The sequence shown here is derived from an EMBL/GenBank/DDBJ whole genome shotgun (WGS) entry which is preliminary data.</text>
</comment>
<organism evidence="2 3">
    <name type="scientific">Moniliophthora roreri</name>
    <name type="common">Frosty pod rot fungus</name>
    <name type="synonym">Monilia roreri</name>
    <dbReference type="NCBI Taxonomy" id="221103"/>
    <lineage>
        <taxon>Eukaryota</taxon>
        <taxon>Fungi</taxon>
        <taxon>Dikarya</taxon>
        <taxon>Basidiomycota</taxon>
        <taxon>Agaricomycotina</taxon>
        <taxon>Agaricomycetes</taxon>
        <taxon>Agaricomycetidae</taxon>
        <taxon>Agaricales</taxon>
        <taxon>Marasmiineae</taxon>
        <taxon>Marasmiaceae</taxon>
        <taxon>Moniliophthora</taxon>
    </lineage>
</organism>
<feature type="region of interest" description="Disordered" evidence="1">
    <location>
        <begin position="178"/>
        <end position="227"/>
    </location>
</feature>
<evidence type="ECO:0000256" key="1">
    <source>
        <dbReference type="SAM" id="MobiDB-lite"/>
    </source>
</evidence>
<feature type="region of interest" description="Disordered" evidence="1">
    <location>
        <begin position="266"/>
        <end position="305"/>
    </location>
</feature>
<dbReference type="AlphaFoldDB" id="A0A0W0GEF6"/>
<evidence type="ECO:0000313" key="3">
    <source>
        <dbReference type="Proteomes" id="UP000054988"/>
    </source>
</evidence>
<feature type="compositionally biased region" description="Low complexity" evidence="1">
    <location>
        <begin position="193"/>
        <end position="210"/>
    </location>
</feature>
<sequence>MGRRKKKNDGDTPANTKPTSNCKAHPALPPINWTDELIHQLLTIIERPYIRKKIIGTEDGNEEPVKTDGASKNCVYGEIAKEMFPEMYATDSKSMISRIGSKISNLQTTYQKKAEGLKETGGGLKEDVPLFVPSTGPDHDTCELAQNLWNKITNDWPFFPRCHNLWDTCIGTIPPVTTTGVGPNGRSHVVNCPVSRPSSDSPQPDGSSHSQYAQASGPSQSTFVFPTPHKFNGVIDPALIEEDTASQQDSIQLPLKKDNDALLETPVPKSVSHAASSGPVSGLAQKANQFTIRKPQSKSDPKDELLAIAW</sequence>
<name>A0A0W0GEF6_MONRR</name>
<proteinExistence type="predicted"/>
<feature type="compositionally biased region" description="Polar residues" evidence="1">
    <location>
        <begin position="211"/>
        <end position="224"/>
    </location>
</feature>
<dbReference type="Proteomes" id="UP000054988">
    <property type="component" value="Unassembled WGS sequence"/>
</dbReference>
<reference evidence="2 3" key="1">
    <citation type="submission" date="2015-12" db="EMBL/GenBank/DDBJ databases">
        <title>Draft genome sequence of Moniliophthora roreri, the causal agent of frosty pod rot of cacao.</title>
        <authorList>
            <person name="Aime M.C."/>
            <person name="Diaz-Valderrama J.R."/>
            <person name="Kijpornyongpan T."/>
            <person name="Phillips-Mora W."/>
        </authorList>
    </citation>
    <scope>NUCLEOTIDE SEQUENCE [LARGE SCALE GENOMIC DNA]</scope>
    <source>
        <strain evidence="2 3">MCA 2952</strain>
    </source>
</reference>
<protein>
    <recommendedName>
        <fullName evidence="4">Myb/SANT-like domain-containing protein</fullName>
    </recommendedName>
</protein>
<dbReference type="EMBL" id="LATX01000209">
    <property type="protein sequence ID" value="KTB46926.1"/>
    <property type="molecule type" value="Genomic_DNA"/>
</dbReference>